<dbReference type="Gene3D" id="2.170.270.10">
    <property type="entry name" value="SET domain"/>
    <property type="match status" value="1"/>
</dbReference>
<dbReference type="KEGG" id="tca:658990"/>
<dbReference type="SUPFAM" id="SSF82199">
    <property type="entry name" value="SET domain"/>
    <property type="match status" value="1"/>
</dbReference>
<dbReference type="PROSITE" id="PS01360">
    <property type="entry name" value="ZF_MYND_1"/>
    <property type="match status" value="1"/>
</dbReference>
<dbReference type="Gene3D" id="1.25.40.10">
    <property type="entry name" value="Tetratricopeptide repeat domain"/>
    <property type="match status" value="1"/>
</dbReference>
<dbReference type="OrthoDB" id="265717at2759"/>
<dbReference type="InterPro" id="IPR046341">
    <property type="entry name" value="SET_dom_sf"/>
</dbReference>
<dbReference type="PANTHER" id="PTHR12197:SF251">
    <property type="entry name" value="EG:BACR7C10.4 PROTEIN"/>
    <property type="match status" value="1"/>
</dbReference>
<accession>D6WD02</accession>
<reference evidence="6 7" key="2">
    <citation type="journal article" date="2010" name="Nucleic Acids Res.">
        <title>BeetleBase in 2010: revisions to provide comprehensive genomic information for Tribolium castaneum.</title>
        <authorList>
            <person name="Kim H.S."/>
            <person name="Murphy T."/>
            <person name="Xia J."/>
            <person name="Caragea D."/>
            <person name="Park Y."/>
            <person name="Beeman R.W."/>
            <person name="Lorenzen M.D."/>
            <person name="Butcher S."/>
            <person name="Manak J.R."/>
            <person name="Brown S.J."/>
        </authorList>
    </citation>
    <scope>GENOME REANNOTATION</scope>
    <source>
        <strain evidence="6 7">Georgia GA2</strain>
    </source>
</reference>
<dbReference type="GO" id="GO:0005634">
    <property type="term" value="C:nucleus"/>
    <property type="evidence" value="ECO:0000318"/>
    <property type="project" value="GO_Central"/>
</dbReference>
<keyword evidence="2 4" id="KW-0863">Zinc-finger</keyword>
<dbReference type="OMA" id="LHMKLGK"/>
<dbReference type="SUPFAM" id="SSF144232">
    <property type="entry name" value="HIT/MYND zinc finger-like"/>
    <property type="match status" value="1"/>
</dbReference>
<dbReference type="eggNOG" id="KOG2084">
    <property type="taxonomic scope" value="Eukaryota"/>
</dbReference>
<keyword evidence="1" id="KW-0479">Metal-binding</keyword>
<dbReference type="HOGENOM" id="CLU_018406_2_0_1"/>
<dbReference type="PhylomeDB" id="D6WD02"/>
<dbReference type="AlphaFoldDB" id="D6WD02"/>
<evidence type="ECO:0000313" key="6">
    <source>
        <dbReference type="EMBL" id="EEZ98820.1"/>
    </source>
</evidence>
<dbReference type="InterPro" id="IPR002893">
    <property type="entry name" value="Znf_MYND"/>
</dbReference>
<evidence type="ECO:0000313" key="7">
    <source>
        <dbReference type="Proteomes" id="UP000007266"/>
    </source>
</evidence>
<dbReference type="Gene3D" id="1.10.220.160">
    <property type="match status" value="1"/>
</dbReference>
<dbReference type="Proteomes" id="UP000007266">
    <property type="component" value="Linkage group 2"/>
</dbReference>
<dbReference type="InterPro" id="IPR011990">
    <property type="entry name" value="TPR-like_helical_dom_sf"/>
</dbReference>
<dbReference type="Gene3D" id="6.10.140.2220">
    <property type="match status" value="1"/>
</dbReference>
<dbReference type="Pfam" id="PF01753">
    <property type="entry name" value="zf-MYND"/>
    <property type="match status" value="1"/>
</dbReference>
<name>D6WD02_TRICA</name>
<dbReference type="STRING" id="7070.D6WD02"/>
<keyword evidence="7" id="KW-1185">Reference proteome</keyword>
<dbReference type="PANTHER" id="PTHR12197">
    <property type="entry name" value="HISTONE-LYSINE N-METHYLTRANSFERASE SMYD"/>
    <property type="match status" value="1"/>
</dbReference>
<organism evidence="6 7">
    <name type="scientific">Tribolium castaneum</name>
    <name type="common">Red flour beetle</name>
    <dbReference type="NCBI Taxonomy" id="7070"/>
    <lineage>
        <taxon>Eukaryota</taxon>
        <taxon>Metazoa</taxon>
        <taxon>Ecdysozoa</taxon>
        <taxon>Arthropoda</taxon>
        <taxon>Hexapoda</taxon>
        <taxon>Insecta</taxon>
        <taxon>Pterygota</taxon>
        <taxon>Neoptera</taxon>
        <taxon>Endopterygota</taxon>
        <taxon>Coleoptera</taxon>
        <taxon>Polyphaga</taxon>
        <taxon>Cucujiformia</taxon>
        <taxon>Tenebrionidae</taxon>
        <taxon>Tenebrionidae incertae sedis</taxon>
        <taxon>Tribolium</taxon>
    </lineage>
</organism>
<evidence type="ECO:0000256" key="3">
    <source>
        <dbReference type="ARBA" id="ARBA00022833"/>
    </source>
</evidence>
<evidence type="ECO:0000259" key="5">
    <source>
        <dbReference type="PROSITE" id="PS50865"/>
    </source>
</evidence>
<dbReference type="GO" id="GO:0008270">
    <property type="term" value="F:zinc ion binding"/>
    <property type="evidence" value="ECO:0007669"/>
    <property type="project" value="UniProtKB-KW"/>
</dbReference>
<protein>
    <submittedName>
        <fullName evidence="6">Histone-lysine N-methyltransferase ASHR1-like Protein</fullName>
    </submittedName>
</protein>
<evidence type="ECO:0000256" key="2">
    <source>
        <dbReference type="ARBA" id="ARBA00022771"/>
    </source>
</evidence>
<dbReference type="EMBL" id="KQ971311">
    <property type="protein sequence ID" value="EEZ98820.1"/>
    <property type="molecule type" value="Genomic_DNA"/>
</dbReference>
<evidence type="ECO:0000256" key="4">
    <source>
        <dbReference type="PROSITE-ProRule" id="PRU00134"/>
    </source>
</evidence>
<gene>
    <name evidence="6" type="primary">AUGUSTUS-3.0.2_04426</name>
    <name evidence="6" type="ORF">TcasGA2_TC004426</name>
</gene>
<proteinExistence type="predicted"/>
<evidence type="ECO:0000256" key="1">
    <source>
        <dbReference type="ARBA" id="ARBA00022723"/>
    </source>
</evidence>
<dbReference type="InterPro" id="IPR050869">
    <property type="entry name" value="H3K4_H4K5_MeTrfase"/>
</dbReference>
<dbReference type="PROSITE" id="PS50865">
    <property type="entry name" value="ZF_MYND_2"/>
    <property type="match status" value="1"/>
</dbReference>
<keyword evidence="3" id="KW-0862">Zinc</keyword>
<sequence>MRSKKLVHEGCTIYKEKPFVYVLSSKLRTEYCDFCLKKGQFMKCSGCHYVYYCGKVCQKDGWSVHKSECRGLKRVAPRILPDAARFIARLIHILRKGGDLVKSYYLENCFRMYKDLMSHYPNIKGDQQRMEHFTSLCAVLFEFLGDDSLPNSAELMGMYGRMCINSFNIIDQELQCIGTGMYLGASVIDHSCSPNAVAIFDGPILSIRALQTFQYLDWSQIKISYIDILNTTKDRQSELEAAYYFLCKCPKCLEPEPPEINAAACPNEKCDNHIDTEIITPGDKCAKCDTVVSETFLKRFKEVIEFTDLHLQNMKQLAYFDVCEICLKKQEGVLHKFNIKHVKTLDLAFQSSIDFQKWDFARKFALELVDAFYKYYGHVHPITGLLHLKLGKILLFEENDQLALEHLTKAYQILKIIHGVGSHLFKDELVPLLQQARAAIAN</sequence>
<dbReference type="Gene3D" id="1.25.40.970">
    <property type="match status" value="1"/>
</dbReference>
<feature type="domain" description="MYND-type" evidence="5">
    <location>
        <begin position="32"/>
        <end position="69"/>
    </location>
</feature>
<reference evidence="6 7" key="1">
    <citation type="journal article" date="2008" name="Nature">
        <title>The genome of the model beetle and pest Tribolium castaneum.</title>
        <authorList>
            <consortium name="Tribolium Genome Sequencing Consortium"/>
            <person name="Richards S."/>
            <person name="Gibbs R.A."/>
            <person name="Weinstock G.M."/>
            <person name="Brown S.J."/>
            <person name="Denell R."/>
            <person name="Beeman R.W."/>
            <person name="Gibbs R."/>
            <person name="Beeman R.W."/>
            <person name="Brown S.J."/>
            <person name="Bucher G."/>
            <person name="Friedrich M."/>
            <person name="Grimmelikhuijzen C.J."/>
            <person name="Klingler M."/>
            <person name="Lorenzen M."/>
            <person name="Richards S."/>
            <person name="Roth S."/>
            <person name="Schroder R."/>
            <person name="Tautz D."/>
            <person name="Zdobnov E.M."/>
            <person name="Muzny D."/>
            <person name="Gibbs R.A."/>
            <person name="Weinstock G.M."/>
            <person name="Attaway T."/>
            <person name="Bell S."/>
            <person name="Buhay C.J."/>
            <person name="Chandrabose M.N."/>
            <person name="Chavez D."/>
            <person name="Clerk-Blankenburg K.P."/>
            <person name="Cree A."/>
            <person name="Dao M."/>
            <person name="Davis C."/>
            <person name="Chacko J."/>
            <person name="Dinh H."/>
            <person name="Dugan-Rocha S."/>
            <person name="Fowler G."/>
            <person name="Garner T.T."/>
            <person name="Garnes J."/>
            <person name="Gnirke A."/>
            <person name="Hawes A."/>
            <person name="Hernandez J."/>
            <person name="Hines S."/>
            <person name="Holder M."/>
            <person name="Hume J."/>
            <person name="Jhangiani S.N."/>
            <person name="Joshi V."/>
            <person name="Khan Z.M."/>
            <person name="Jackson L."/>
            <person name="Kovar C."/>
            <person name="Kowis A."/>
            <person name="Lee S."/>
            <person name="Lewis L.R."/>
            <person name="Margolis J."/>
            <person name="Morgan M."/>
            <person name="Nazareth L.V."/>
            <person name="Nguyen N."/>
            <person name="Okwuonu G."/>
            <person name="Parker D."/>
            <person name="Richards S."/>
            <person name="Ruiz S.J."/>
            <person name="Santibanez J."/>
            <person name="Savard J."/>
            <person name="Scherer S.E."/>
            <person name="Schneider B."/>
            <person name="Sodergren E."/>
            <person name="Tautz D."/>
            <person name="Vattahil S."/>
            <person name="Villasana D."/>
            <person name="White C.S."/>
            <person name="Wright R."/>
            <person name="Park Y."/>
            <person name="Beeman R.W."/>
            <person name="Lord J."/>
            <person name="Oppert B."/>
            <person name="Lorenzen M."/>
            <person name="Brown S."/>
            <person name="Wang L."/>
            <person name="Savard J."/>
            <person name="Tautz D."/>
            <person name="Richards S."/>
            <person name="Weinstock G."/>
            <person name="Gibbs R.A."/>
            <person name="Liu Y."/>
            <person name="Worley K."/>
            <person name="Weinstock G."/>
            <person name="Elsik C.G."/>
            <person name="Reese J.T."/>
            <person name="Elhaik E."/>
            <person name="Landan G."/>
            <person name="Graur D."/>
            <person name="Arensburger P."/>
            <person name="Atkinson P."/>
            <person name="Beeman R.W."/>
            <person name="Beidler J."/>
            <person name="Brown S.J."/>
            <person name="Demuth J.P."/>
            <person name="Drury D.W."/>
            <person name="Du Y.Z."/>
            <person name="Fujiwara H."/>
            <person name="Lorenzen M."/>
            <person name="Maselli V."/>
            <person name="Osanai M."/>
            <person name="Park Y."/>
            <person name="Robertson H.M."/>
            <person name="Tu Z."/>
            <person name="Wang J.J."/>
            <person name="Wang S."/>
            <person name="Richards S."/>
            <person name="Song H."/>
            <person name="Zhang L."/>
            <person name="Sodergren E."/>
            <person name="Werner D."/>
            <person name="Stanke M."/>
            <person name="Morgenstern B."/>
            <person name="Solovyev V."/>
            <person name="Kosarev P."/>
            <person name="Brown G."/>
            <person name="Chen H.C."/>
            <person name="Ermolaeva O."/>
            <person name="Hlavina W."/>
            <person name="Kapustin Y."/>
            <person name="Kiryutin B."/>
            <person name="Kitts P."/>
            <person name="Maglott D."/>
            <person name="Pruitt K."/>
            <person name="Sapojnikov V."/>
            <person name="Souvorov A."/>
            <person name="Mackey A.J."/>
            <person name="Waterhouse R.M."/>
            <person name="Wyder S."/>
            <person name="Zdobnov E.M."/>
            <person name="Zdobnov E.M."/>
            <person name="Wyder S."/>
            <person name="Kriventseva E.V."/>
            <person name="Kadowaki T."/>
            <person name="Bork P."/>
            <person name="Aranda M."/>
            <person name="Bao R."/>
            <person name="Beermann A."/>
            <person name="Berns N."/>
            <person name="Bolognesi R."/>
            <person name="Bonneton F."/>
            <person name="Bopp D."/>
            <person name="Brown S.J."/>
            <person name="Bucher G."/>
            <person name="Butts T."/>
            <person name="Chaumot A."/>
            <person name="Denell R.E."/>
            <person name="Ferrier D.E."/>
            <person name="Friedrich M."/>
            <person name="Gordon C.M."/>
            <person name="Jindra M."/>
            <person name="Klingler M."/>
            <person name="Lan Q."/>
            <person name="Lattorff H.M."/>
            <person name="Laudet V."/>
            <person name="von Levetsow C."/>
            <person name="Liu Z."/>
            <person name="Lutz R."/>
            <person name="Lynch J.A."/>
            <person name="da Fonseca R.N."/>
            <person name="Posnien N."/>
            <person name="Reuter R."/>
            <person name="Roth S."/>
            <person name="Savard J."/>
            <person name="Schinko J.B."/>
            <person name="Schmitt C."/>
            <person name="Schoppmeier M."/>
            <person name="Schroder R."/>
            <person name="Shippy T.D."/>
            <person name="Simonnet F."/>
            <person name="Marques-Souza H."/>
            <person name="Tautz D."/>
            <person name="Tomoyasu Y."/>
            <person name="Trauner J."/>
            <person name="Van der Zee M."/>
            <person name="Vervoort M."/>
            <person name="Wittkopp N."/>
            <person name="Wimmer E.A."/>
            <person name="Yang X."/>
            <person name="Jones A.K."/>
            <person name="Sattelle D.B."/>
            <person name="Ebert P.R."/>
            <person name="Nelson D."/>
            <person name="Scott J.G."/>
            <person name="Beeman R.W."/>
            <person name="Muthukrishnan S."/>
            <person name="Kramer K.J."/>
            <person name="Arakane Y."/>
            <person name="Beeman R.W."/>
            <person name="Zhu Q."/>
            <person name="Hogenkamp D."/>
            <person name="Dixit R."/>
            <person name="Oppert B."/>
            <person name="Jiang H."/>
            <person name="Zou Z."/>
            <person name="Marshall J."/>
            <person name="Elpidina E."/>
            <person name="Vinokurov K."/>
            <person name="Oppert C."/>
            <person name="Zou Z."/>
            <person name="Evans J."/>
            <person name="Lu Z."/>
            <person name="Zhao P."/>
            <person name="Sumathipala N."/>
            <person name="Altincicek B."/>
            <person name="Vilcinskas A."/>
            <person name="Williams M."/>
            <person name="Hultmark D."/>
            <person name="Hetru C."/>
            <person name="Jiang H."/>
            <person name="Grimmelikhuijzen C.J."/>
            <person name="Hauser F."/>
            <person name="Cazzamali G."/>
            <person name="Williamson M."/>
            <person name="Park Y."/>
            <person name="Li B."/>
            <person name="Tanaka Y."/>
            <person name="Predel R."/>
            <person name="Neupert S."/>
            <person name="Schachtner J."/>
            <person name="Verleyen P."/>
            <person name="Raible F."/>
            <person name="Bork P."/>
            <person name="Friedrich M."/>
            <person name="Walden K.K."/>
            <person name="Robertson H.M."/>
            <person name="Angeli S."/>
            <person name="Foret S."/>
            <person name="Bucher G."/>
            <person name="Schuetz S."/>
            <person name="Maleszka R."/>
            <person name="Wimmer E.A."/>
            <person name="Beeman R.W."/>
            <person name="Lorenzen M."/>
            <person name="Tomoyasu Y."/>
            <person name="Miller S.C."/>
            <person name="Grossmann D."/>
            <person name="Bucher G."/>
        </authorList>
    </citation>
    <scope>NUCLEOTIDE SEQUENCE [LARGE SCALE GENOMIC DNA]</scope>
    <source>
        <strain evidence="6 7">Georgia GA2</strain>
    </source>
</reference>